<evidence type="ECO:0000313" key="1">
    <source>
        <dbReference type="EMBL" id="SME94122.1"/>
    </source>
</evidence>
<evidence type="ECO:0000313" key="2">
    <source>
        <dbReference type="Proteomes" id="UP000192907"/>
    </source>
</evidence>
<accession>A0A1Y6B643</accession>
<dbReference type="AlphaFoldDB" id="A0A1Y6B643"/>
<dbReference type="Proteomes" id="UP000192907">
    <property type="component" value="Unassembled WGS sequence"/>
</dbReference>
<gene>
    <name evidence="1" type="ORF">SAMN06296036_10293</name>
</gene>
<protein>
    <submittedName>
        <fullName evidence="1">Uncharacterized protein</fullName>
    </submittedName>
</protein>
<proteinExistence type="predicted"/>
<keyword evidence="2" id="KW-1185">Reference proteome</keyword>
<reference evidence="2" key="1">
    <citation type="submission" date="2017-04" db="EMBL/GenBank/DDBJ databases">
        <authorList>
            <person name="Varghese N."/>
            <person name="Submissions S."/>
        </authorList>
    </citation>
    <scope>NUCLEOTIDE SEQUENCE [LARGE SCALE GENOMIC DNA]</scope>
    <source>
        <strain evidence="2">RKEM611</strain>
    </source>
</reference>
<sequence>MSYKWGGDALKTLALKSFGLGIIVFSIQIGCMDKNLGVSSDPSKSYSDIDRPSEESEGIPGYFAQCQYVSLPTQQSAAATVHCKVDHKQLTAEEIRSKKYKWIVDTDDSLIVKSEELPLSDSFQQKISFQGDNPETILDLLDGTQLSVYGSNGDLLVSPVALNRAASNSPRVLGQNAQTFSLIDVPLTIESRATKECASLGDDDLAGILLPVACQAAVIDRFQFNKIEGLNKKLNLVYVDSNACQVQTEVTVSDTTFLALQEADCQAAGANSELSIESSGEVGSWLIKSRDGLCLTAIEINGNNLLSFELCNNTISQAFSITAMSGTE</sequence>
<organism evidence="1 2">
    <name type="scientific">Pseudobacteriovorax antillogorgiicola</name>
    <dbReference type="NCBI Taxonomy" id="1513793"/>
    <lineage>
        <taxon>Bacteria</taxon>
        <taxon>Pseudomonadati</taxon>
        <taxon>Bdellovibrionota</taxon>
        <taxon>Oligoflexia</taxon>
        <taxon>Oligoflexales</taxon>
        <taxon>Pseudobacteriovoracaceae</taxon>
        <taxon>Pseudobacteriovorax</taxon>
    </lineage>
</organism>
<name>A0A1Y6B643_9BACT</name>
<dbReference type="EMBL" id="FWZT01000002">
    <property type="protein sequence ID" value="SME94122.1"/>
    <property type="molecule type" value="Genomic_DNA"/>
</dbReference>